<dbReference type="EMBL" id="JAFIQS010000005">
    <property type="protein sequence ID" value="KAG5169734.1"/>
    <property type="molecule type" value="Genomic_DNA"/>
</dbReference>
<evidence type="ECO:0000259" key="1">
    <source>
        <dbReference type="Pfam" id="PF13302"/>
    </source>
</evidence>
<dbReference type="OrthoDB" id="630895at2759"/>
<dbReference type="InterPro" id="IPR000182">
    <property type="entry name" value="GNAT_dom"/>
</dbReference>
<dbReference type="AlphaFoldDB" id="A0A8H7Y1W3"/>
<dbReference type="InterPro" id="IPR016181">
    <property type="entry name" value="Acyl_CoA_acyltransferase"/>
</dbReference>
<organism evidence="2">
    <name type="scientific">Psilocybe cubensis</name>
    <name type="common">Psychedelic mushroom</name>
    <name type="synonym">Stropharia cubensis</name>
    <dbReference type="NCBI Taxonomy" id="181762"/>
    <lineage>
        <taxon>Eukaryota</taxon>
        <taxon>Fungi</taxon>
        <taxon>Dikarya</taxon>
        <taxon>Basidiomycota</taxon>
        <taxon>Agaricomycotina</taxon>
        <taxon>Agaricomycetes</taxon>
        <taxon>Agaricomycetidae</taxon>
        <taxon>Agaricales</taxon>
        <taxon>Agaricineae</taxon>
        <taxon>Strophariaceae</taxon>
        <taxon>Psilocybe</taxon>
    </lineage>
</organism>
<name>A0A8H7Y1W3_PSICU</name>
<accession>A0A8H7Y1W3</accession>
<gene>
    <name evidence="2" type="ORF">JR316_006292</name>
</gene>
<dbReference type="Gene3D" id="3.40.630.30">
    <property type="match status" value="1"/>
</dbReference>
<reference evidence="2" key="1">
    <citation type="submission" date="2021-02" db="EMBL/GenBank/DDBJ databases">
        <title>Psilocybe cubensis genome.</title>
        <authorList>
            <person name="Mckernan K.J."/>
            <person name="Crawford S."/>
            <person name="Trippe A."/>
            <person name="Kane L.T."/>
            <person name="Mclaughlin S."/>
        </authorList>
    </citation>
    <scope>NUCLEOTIDE SEQUENCE [LARGE SCALE GENOMIC DNA]</scope>
    <source>
        <strain evidence="2">MGC-MH-2018</strain>
    </source>
</reference>
<protein>
    <recommendedName>
        <fullName evidence="1">N-acetyltransferase domain-containing protein</fullName>
    </recommendedName>
</protein>
<dbReference type="GO" id="GO:0016747">
    <property type="term" value="F:acyltransferase activity, transferring groups other than amino-acyl groups"/>
    <property type="evidence" value="ECO:0007669"/>
    <property type="project" value="InterPro"/>
</dbReference>
<dbReference type="SUPFAM" id="SSF55729">
    <property type="entry name" value="Acyl-CoA N-acyltransferases (Nat)"/>
    <property type="match status" value="1"/>
</dbReference>
<comment type="caution">
    <text evidence="2">The sequence shown here is derived from an EMBL/GenBank/DDBJ whole genome shotgun (WGS) entry which is preliminary data.</text>
</comment>
<sequence>MTNHQLRPLKVNAQTGEPFLQLRDHTNIIITPPSPEDVPVMVPYHNDPRVCDCLGERPLFPYTIEHAKEFFSITKDASDELLKHLDDAREQPEPIILENCPVLAIREVHEDGTDTYIGDIGFMRCMLGELLTTEGVFDWENKKLREEENNKLATGDPRIIWSFGAPSHHGRGIMTDAVRTMLHEWGVPRMRIRHMWVSTFTDNEASVKVVKGKMRGVNALEWKYDA</sequence>
<dbReference type="PANTHER" id="PTHR43328">
    <property type="entry name" value="ACETYLTRANSFERASE-RELATED"/>
    <property type="match status" value="1"/>
</dbReference>
<evidence type="ECO:0000313" key="2">
    <source>
        <dbReference type="EMBL" id="KAG5169734.1"/>
    </source>
</evidence>
<proteinExistence type="predicted"/>
<dbReference type="Pfam" id="PF13302">
    <property type="entry name" value="Acetyltransf_3"/>
    <property type="match status" value="1"/>
</dbReference>
<dbReference type="PANTHER" id="PTHR43328:SF1">
    <property type="entry name" value="N-ACETYLTRANSFERASE DOMAIN-CONTAINING PROTEIN"/>
    <property type="match status" value="1"/>
</dbReference>
<feature type="domain" description="N-acetyltransferase" evidence="1">
    <location>
        <begin position="28"/>
        <end position="211"/>
    </location>
</feature>